<evidence type="ECO:0000256" key="1">
    <source>
        <dbReference type="ARBA" id="ARBA00023284"/>
    </source>
</evidence>
<dbReference type="CDD" id="cd02966">
    <property type="entry name" value="TlpA_like_family"/>
    <property type="match status" value="1"/>
</dbReference>
<proteinExistence type="predicted"/>
<dbReference type="PANTHER" id="PTHR42852">
    <property type="entry name" value="THIOL:DISULFIDE INTERCHANGE PROTEIN DSBE"/>
    <property type="match status" value="1"/>
</dbReference>
<dbReference type="Gene3D" id="3.40.30.10">
    <property type="entry name" value="Glutaredoxin"/>
    <property type="match status" value="1"/>
</dbReference>
<dbReference type="PROSITE" id="PS00194">
    <property type="entry name" value="THIOREDOXIN_1"/>
    <property type="match status" value="1"/>
</dbReference>
<reference evidence="3 4" key="1">
    <citation type="submission" date="2020-01" db="EMBL/GenBank/DDBJ databases">
        <title>Genomes assembled from Gulf of Kutch pelagic sediment metagenomes.</title>
        <authorList>
            <person name="Chandrashekar M."/>
            <person name="Mahajan M.S."/>
            <person name="Dave K.J."/>
            <person name="Vatsa P."/>
            <person name="Nathani N.M."/>
        </authorList>
    </citation>
    <scope>NUCLEOTIDE SEQUENCE [LARGE SCALE GENOMIC DNA]</scope>
    <source>
        <strain evidence="3">KS3-K002</strain>
    </source>
</reference>
<keyword evidence="1" id="KW-0676">Redox-active center</keyword>
<dbReference type="GO" id="GO:0016491">
    <property type="term" value="F:oxidoreductase activity"/>
    <property type="evidence" value="ECO:0007669"/>
    <property type="project" value="InterPro"/>
</dbReference>
<feature type="domain" description="Thioredoxin" evidence="2">
    <location>
        <begin position="34"/>
        <end position="177"/>
    </location>
</feature>
<organism evidence="3 4">
    <name type="scientific">Candidatus Kutchimonas denitrificans</name>
    <dbReference type="NCBI Taxonomy" id="3056748"/>
    <lineage>
        <taxon>Bacteria</taxon>
        <taxon>Pseudomonadati</taxon>
        <taxon>Gemmatimonadota</taxon>
        <taxon>Gemmatimonadia</taxon>
        <taxon>Candidatus Palauibacterales</taxon>
        <taxon>Candidatus Palauibacteraceae</taxon>
        <taxon>Candidatus Kutchimonas</taxon>
    </lineage>
</organism>
<dbReference type="InterPro" id="IPR036249">
    <property type="entry name" value="Thioredoxin-like_sf"/>
</dbReference>
<dbReference type="Pfam" id="PF00578">
    <property type="entry name" value="AhpC-TSA"/>
    <property type="match status" value="1"/>
</dbReference>
<dbReference type="EMBL" id="JAACAK010000083">
    <property type="protein sequence ID" value="NIR75526.1"/>
    <property type="molecule type" value="Genomic_DNA"/>
</dbReference>
<dbReference type="PANTHER" id="PTHR42852:SF13">
    <property type="entry name" value="PROTEIN DIPZ"/>
    <property type="match status" value="1"/>
</dbReference>
<dbReference type="InterPro" id="IPR050553">
    <property type="entry name" value="Thioredoxin_ResA/DsbE_sf"/>
</dbReference>
<accession>A0AAE5C9I8</accession>
<dbReference type="SUPFAM" id="SSF52833">
    <property type="entry name" value="Thioredoxin-like"/>
    <property type="match status" value="1"/>
</dbReference>
<comment type="caution">
    <text evidence="3">The sequence shown here is derived from an EMBL/GenBank/DDBJ whole genome shotgun (WGS) entry which is preliminary data.</text>
</comment>
<dbReference type="InterPro" id="IPR017937">
    <property type="entry name" value="Thioredoxin_CS"/>
</dbReference>
<gene>
    <name evidence="3" type="ORF">GWO12_10535</name>
</gene>
<dbReference type="GO" id="GO:0016209">
    <property type="term" value="F:antioxidant activity"/>
    <property type="evidence" value="ECO:0007669"/>
    <property type="project" value="InterPro"/>
</dbReference>
<protein>
    <submittedName>
        <fullName evidence="3">TlpA family protein disulfide reductase</fullName>
    </submittedName>
</protein>
<evidence type="ECO:0000313" key="4">
    <source>
        <dbReference type="Proteomes" id="UP000702544"/>
    </source>
</evidence>
<name>A0AAE5C9I8_9BACT</name>
<evidence type="ECO:0000313" key="3">
    <source>
        <dbReference type="EMBL" id="NIR75526.1"/>
    </source>
</evidence>
<dbReference type="InterPro" id="IPR000866">
    <property type="entry name" value="AhpC/TSA"/>
</dbReference>
<dbReference type="Proteomes" id="UP000702544">
    <property type="component" value="Unassembled WGS sequence"/>
</dbReference>
<dbReference type="AlphaFoldDB" id="A0AAE5C9I8"/>
<dbReference type="PROSITE" id="PS51352">
    <property type="entry name" value="THIOREDOXIN_2"/>
    <property type="match status" value="1"/>
</dbReference>
<evidence type="ECO:0000259" key="2">
    <source>
        <dbReference type="PROSITE" id="PS51352"/>
    </source>
</evidence>
<dbReference type="InterPro" id="IPR013766">
    <property type="entry name" value="Thioredoxin_domain"/>
</dbReference>
<sequence length="178" mass="19550">MNKTLKVLGAILVVGSAIVAGLLLGGSADDPSGVEVTDRVPEYEAPNLSGEPVSFADHRGEVVLVNVWATWCGPCRIEMPSIQALYDRYRERGFTVLAVSVDVGPNHREKVIEFLEEEGLELPVLLDPEGRIMRTLQTVGVPETFVLDREGRIAKRLIGATNWDSEANRALIEQLLQM</sequence>